<dbReference type="AlphaFoldDB" id="A0A6J4TCN0"/>
<feature type="compositionally biased region" description="Basic and acidic residues" evidence="12">
    <location>
        <begin position="422"/>
        <end position="435"/>
    </location>
</feature>
<dbReference type="GO" id="GO:0004817">
    <property type="term" value="F:cysteine-tRNA ligase activity"/>
    <property type="evidence" value="ECO:0007669"/>
    <property type="project" value="UniProtKB-UniRule"/>
</dbReference>
<evidence type="ECO:0000256" key="4">
    <source>
        <dbReference type="ARBA" id="ARBA00022723"/>
    </source>
</evidence>
<feature type="binding site" evidence="11">
    <location>
        <position position="244"/>
    </location>
    <ligand>
        <name>Zn(2+)</name>
        <dbReference type="ChEBI" id="CHEBI:29105"/>
    </ligand>
</feature>
<feature type="domain" description="Cysteinyl-tRNA synthetase class Ia DALR" evidence="13">
    <location>
        <begin position="358"/>
        <end position="422"/>
    </location>
</feature>
<evidence type="ECO:0000256" key="2">
    <source>
        <dbReference type="ARBA" id="ARBA00011245"/>
    </source>
</evidence>
<keyword evidence="3 11" id="KW-0436">Ligase</keyword>
<evidence type="ECO:0000256" key="1">
    <source>
        <dbReference type="ARBA" id="ARBA00005594"/>
    </source>
</evidence>
<gene>
    <name evidence="11" type="primary">cysS</name>
    <name evidence="14" type="ORF">AVDCRST_MAG67-3324</name>
</gene>
<reference evidence="14" key="1">
    <citation type="submission" date="2020-02" db="EMBL/GenBank/DDBJ databases">
        <authorList>
            <person name="Meier V. D."/>
        </authorList>
    </citation>
    <scope>NUCLEOTIDE SEQUENCE</scope>
    <source>
        <strain evidence="14">AVDCRST_MAG67</strain>
    </source>
</reference>
<dbReference type="InterPro" id="IPR014729">
    <property type="entry name" value="Rossmann-like_a/b/a_fold"/>
</dbReference>
<keyword evidence="7 11" id="KW-0067">ATP-binding</keyword>
<sequence length="466" mass="50936">MTTIRLHDTRSGELRELRPRDGGKVGIYACGPTVYARIHVGNARPFVVYSLLKRYLEHEGLDVTLVINITDINDKIYVAAESLGVASADLAAQMTAHYQADTEALGLGRPDAEPLASATIATIVALIADLIDSGNAYAVAGDVYFRVRSDADYGSLSCRPIDEMNQGEDDELSPVGASLKEDPLDFALWKAHKKGEDTVWDAPWGRGRPGWHIECSAMAEQFLGVGFEIHGGGNDLVFPHHENEAAQTRMARGAELAQIWMHNGMLQVPSNGAKMRGATDQAKMAKSVGNVAALHEVVDAFGRDALIMLFVGAHYRQPMAFDVERMKEARARVARVRDAARGLVDGESPAQMRPLRDAFFAALAEDFNTAAALGALFEWINERHKPRAEPVGRADLVEMLSVLGLQNLAGDAGEPGPEEQELLERRQAARAGRDYDEADRLRGELRVRGWEVRDGPDGPELVRVEP</sequence>
<dbReference type="Pfam" id="PF23493">
    <property type="entry name" value="CysS_C"/>
    <property type="match status" value="1"/>
</dbReference>
<feature type="region of interest" description="Disordered" evidence="12">
    <location>
        <begin position="409"/>
        <end position="435"/>
    </location>
</feature>
<keyword evidence="11" id="KW-0963">Cytoplasm</keyword>
<dbReference type="HAMAP" id="MF_00041">
    <property type="entry name" value="Cys_tRNA_synth"/>
    <property type="match status" value="1"/>
</dbReference>
<dbReference type="InterPro" id="IPR015273">
    <property type="entry name" value="Cys-tRNA-synt_Ia_DALR"/>
</dbReference>
<accession>A0A6J4TCN0</accession>
<dbReference type="Pfam" id="PF09190">
    <property type="entry name" value="DALR_2"/>
    <property type="match status" value="1"/>
</dbReference>
<comment type="subunit">
    <text evidence="2 11">Monomer.</text>
</comment>
<dbReference type="PANTHER" id="PTHR10890">
    <property type="entry name" value="CYSTEINYL-TRNA SYNTHETASE"/>
    <property type="match status" value="1"/>
</dbReference>
<keyword evidence="8 11" id="KW-0648">Protein biosynthesis</keyword>
<dbReference type="InterPro" id="IPR015803">
    <property type="entry name" value="Cys-tRNA-ligase"/>
</dbReference>
<dbReference type="InterPro" id="IPR056411">
    <property type="entry name" value="CysS_C"/>
</dbReference>
<organism evidence="14">
    <name type="scientific">uncultured Solirubrobacteraceae bacterium</name>
    <dbReference type="NCBI Taxonomy" id="1162706"/>
    <lineage>
        <taxon>Bacteria</taxon>
        <taxon>Bacillati</taxon>
        <taxon>Actinomycetota</taxon>
        <taxon>Thermoleophilia</taxon>
        <taxon>Solirubrobacterales</taxon>
        <taxon>Solirubrobacteraceae</taxon>
        <taxon>environmental samples</taxon>
    </lineage>
</organism>
<feature type="binding site" evidence="11">
    <location>
        <position position="286"/>
    </location>
    <ligand>
        <name>ATP</name>
        <dbReference type="ChEBI" id="CHEBI:30616"/>
    </ligand>
</feature>
<dbReference type="NCBIfam" id="TIGR00435">
    <property type="entry name" value="cysS"/>
    <property type="match status" value="1"/>
</dbReference>
<evidence type="ECO:0000313" key="14">
    <source>
        <dbReference type="EMBL" id="CAA9519921.1"/>
    </source>
</evidence>
<comment type="subcellular location">
    <subcellularLocation>
        <location evidence="11">Cytoplasm</location>
    </subcellularLocation>
</comment>
<feature type="binding site" evidence="11">
    <location>
        <position position="30"/>
    </location>
    <ligand>
        <name>Zn(2+)</name>
        <dbReference type="ChEBI" id="CHEBI:29105"/>
    </ligand>
</feature>
<comment type="cofactor">
    <cofactor evidence="11">
        <name>Zn(2+)</name>
        <dbReference type="ChEBI" id="CHEBI:29105"/>
    </cofactor>
    <text evidence="11">Binds 1 zinc ion per subunit.</text>
</comment>
<dbReference type="InterPro" id="IPR009080">
    <property type="entry name" value="tRNAsynth_Ia_anticodon-bd"/>
</dbReference>
<feature type="short sequence motif" description="'KMSKS' region" evidence="11">
    <location>
        <begin position="283"/>
        <end position="287"/>
    </location>
</feature>
<keyword evidence="9 11" id="KW-0030">Aminoacyl-tRNA synthetase</keyword>
<keyword evidence="6 11" id="KW-0862">Zinc</keyword>
<dbReference type="GO" id="GO:0008270">
    <property type="term" value="F:zinc ion binding"/>
    <property type="evidence" value="ECO:0007669"/>
    <property type="project" value="UniProtKB-UniRule"/>
</dbReference>
<dbReference type="GO" id="GO:0006423">
    <property type="term" value="P:cysteinyl-tRNA aminoacylation"/>
    <property type="evidence" value="ECO:0007669"/>
    <property type="project" value="UniProtKB-UniRule"/>
</dbReference>
<feature type="binding site" evidence="11">
    <location>
        <position position="215"/>
    </location>
    <ligand>
        <name>Zn(2+)</name>
        <dbReference type="ChEBI" id="CHEBI:29105"/>
    </ligand>
</feature>
<dbReference type="InterPro" id="IPR032678">
    <property type="entry name" value="tRNA-synt_1_cat_dom"/>
</dbReference>
<dbReference type="GO" id="GO:0005737">
    <property type="term" value="C:cytoplasm"/>
    <property type="evidence" value="ECO:0007669"/>
    <property type="project" value="UniProtKB-SubCell"/>
</dbReference>
<feature type="short sequence motif" description="'HIGH' region" evidence="11">
    <location>
        <begin position="32"/>
        <end position="42"/>
    </location>
</feature>
<protein>
    <recommendedName>
        <fullName evidence="11">Cysteine--tRNA ligase</fullName>
        <ecNumber evidence="11">6.1.1.16</ecNumber>
    </recommendedName>
    <alternativeName>
        <fullName evidence="11">Cysteinyl-tRNA synthetase</fullName>
        <shortName evidence="11">CysRS</shortName>
    </alternativeName>
</protein>
<dbReference type="InterPro" id="IPR024909">
    <property type="entry name" value="Cys-tRNA/MSH_ligase"/>
</dbReference>
<keyword evidence="5 11" id="KW-0547">Nucleotide-binding</keyword>
<dbReference type="PRINTS" id="PR00983">
    <property type="entry name" value="TRNASYNTHCYS"/>
</dbReference>
<evidence type="ECO:0000256" key="12">
    <source>
        <dbReference type="SAM" id="MobiDB-lite"/>
    </source>
</evidence>
<proteinExistence type="inferred from homology"/>
<dbReference type="Gene3D" id="1.20.120.1910">
    <property type="entry name" value="Cysteine-tRNA ligase, C-terminal anti-codon recognition domain"/>
    <property type="match status" value="1"/>
</dbReference>
<evidence type="ECO:0000256" key="3">
    <source>
        <dbReference type="ARBA" id="ARBA00022598"/>
    </source>
</evidence>
<dbReference type="GO" id="GO:0005524">
    <property type="term" value="F:ATP binding"/>
    <property type="evidence" value="ECO:0007669"/>
    <property type="project" value="UniProtKB-UniRule"/>
</dbReference>
<comment type="catalytic activity">
    <reaction evidence="10 11">
        <text>tRNA(Cys) + L-cysteine + ATP = L-cysteinyl-tRNA(Cys) + AMP + diphosphate</text>
        <dbReference type="Rhea" id="RHEA:17773"/>
        <dbReference type="Rhea" id="RHEA-COMP:9661"/>
        <dbReference type="Rhea" id="RHEA-COMP:9679"/>
        <dbReference type="ChEBI" id="CHEBI:30616"/>
        <dbReference type="ChEBI" id="CHEBI:33019"/>
        <dbReference type="ChEBI" id="CHEBI:35235"/>
        <dbReference type="ChEBI" id="CHEBI:78442"/>
        <dbReference type="ChEBI" id="CHEBI:78517"/>
        <dbReference type="ChEBI" id="CHEBI:456215"/>
        <dbReference type="EC" id="6.1.1.16"/>
    </reaction>
</comment>
<dbReference type="Pfam" id="PF01406">
    <property type="entry name" value="tRNA-synt_1e"/>
    <property type="match status" value="1"/>
</dbReference>
<keyword evidence="4 11" id="KW-0479">Metal-binding</keyword>
<name>A0A6J4TCN0_9ACTN</name>
<evidence type="ECO:0000256" key="10">
    <source>
        <dbReference type="ARBA" id="ARBA00047398"/>
    </source>
</evidence>
<dbReference type="EMBL" id="CADCVQ010000139">
    <property type="protein sequence ID" value="CAA9519921.1"/>
    <property type="molecule type" value="Genomic_DNA"/>
</dbReference>
<feature type="binding site" evidence="11">
    <location>
        <position position="240"/>
    </location>
    <ligand>
        <name>Zn(2+)</name>
        <dbReference type="ChEBI" id="CHEBI:29105"/>
    </ligand>
</feature>
<evidence type="ECO:0000259" key="13">
    <source>
        <dbReference type="SMART" id="SM00840"/>
    </source>
</evidence>
<evidence type="ECO:0000256" key="7">
    <source>
        <dbReference type="ARBA" id="ARBA00022840"/>
    </source>
</evidence>
<dbReference type="Gene3D" id="3.40.50.620">
    <property type="entry name" value="HUPs"/>
    <property type="match status" value="1"/>
</dbReference>
<dbReference type="SMART" id="SM00840">
    <property type="entry name" value="DALR_2"/>
    <property type="match status" value="1"/>
</dbReference>
<evidence type="ECO:0000256" key="8">
    <source>
        <dbReference type="ARBA" id="ARBA00022917"/>
    </source>
</evidence>
<dbReference type="SUPFAM" id="SSF47323">
    <property type="entry name" value="Anticodon-binding domain of a subclass of class I aminoacyl-tRNA synthetases"/>
    <property type="match status" value="1"/>
</dbReference>
<evidence type="ECO:0000256" key="9">
    <source>
        <dbReference type="ARBA" id="ARBA00023146"/>
    </source>
</evidence>
<evidence type="ECO:0000256" key="11">
    <source>
        <dbReference type="HAMAP-Rule" id="MF_00041"/>
    </source>
</evidence>
<dbReference type="SUPFAM" id="SSF52374">
    <property type="entry name" value="Nucleotidylyl transferase"/>
    <property type="match status" value="1"/>
</dbReference>
<evidence type="ECO:0000256" key="6">
    <source>
        <dbReference type="ARBA" id="ARBA00022833"/>
    </source>
</evidence>
<dbReference type="EC" id="6.1.1.16" evidence="11"/>
<evidence type="ECO:0000256" key="5">
    <source>
        <dbReference type="ARBA" id="ARBA00022741"/>
    </source>
</evidence>
<comment type="similarity">
    <text evidence="1 11">Belongs to the class-I aminoacyl-tRNA synthetase family.</text>
</comment>